<evidence type="ECO:0000313" key="2">
    <source>
        <dbReference type="Proteomes" id="UP001281147"/>
    </source>
</evidence>
<proteinExistence type="predicted"/>
<keyword evidence="2" id="KW-1185">Reference proteome</keyword>
<evidence type="ECO:0000313" key="1">
    <source>
        <dbReference type="EMBL" id="KAK3705742.1"/>
    </source>
</evidence>
<sequence length="1339" mass="146680">MATESAANGTSAAGADGMSAAERLMQQHAEEEAHKASVEEVPDEEFTQHPPPSGAASLPISTDPSRVATPSGEPAMSTKAAGKQPMREQPQQPAAPSKPAIDTQSEDAFPALGGPKSQPAAAAPTPWSRKPAAVGKAANGMSNGMANGNTAPSNKSSRASTPLSGIVTPSSTAPSQRGPTPQMNLPGRYSEQIQLHPSMMTPRNQLKKPVNDILRDVNKRSKANVEMKAGPGGVVVFEGTGPVDAVRVALKEVATQLCSKQNISVPVPASIRGKIVGKQGATIQAISKKTGARINISKQEAAEILEDDDMDTMVDVTIEGDPFAVQMARQDIEKIVNEHTASVNTRLKNIPAEYYPFMNANSRVSALREGRDLKMQIPHYHSWNQQAPPQTPMDRKPATFTPQAGLPIQLSGDRQAVAEARAELERQAEQLQRQLTLEQMAIERGRHQFIVGDLGTSLNDFLAETGCSVILPPDNDDSELLTIVGPPERIEEGMNKIMDLASSMSMASADIAKQHANAPRGAQAHARDITRYLQQRQAIEELERMHSARIVPDSTGAWQIYARDGKNAMKARSDIMNLISGHPPTRFQPVEVDPFFHEHLREQHARQIRDQHGVRVIVPAENDESPVLLVFEDRAASPDYQLPRRQPSAQDAQAFQQALEQAQQDILKLISGREEIVSRDIEAPIKFHDKVRRHVDRHHQALPEGAIPLQVLYGGPRQPQQQRRQQTPNVNLRGPQNEVDALMQSMLAFIEQEKQDELERGFTLSFDFPQKFANHLIGRKGENINRLREEFDVDIQLNEGKCEIKGPEAKANACKKHILDMAKKLEDEATHHLNIPAQFHRDLIGAQGSQVNRLQDRYGVRVNFPRTRQAAEDDASEAADTTAGAHRNSQLPHEVIIKGPGKGADACRDELLSLLQYVKDNSFTATVSVAQNQLPSLIGSGGKEMESMRLETGAQIDVPGSREAASPTGRAEIRIKGSKKAVEEAKKLIEEKAKVFDNTVTRNLDIDKRHHRLIIGAQGTNLRSIITEAGGPDDTRLHNRMIRFPKTEADGNAIRIEGQKSIVDKICASIQALVDEQESQTNDIAEVKPDKHRLLIGRGGETRRQLEQQFGVSINVPRQSESGPQRSQVRVSGQPSNVEKAKAHILEMTKDMEGETVSVPRRFHHSIADNGQFFRRLRNDHKVTVDHAGQRPPPKPSTPTPSRANGASMPLITDDPAANANSHSWEMHDLHSAEEGDIPWVLAGPSQEAIASARAKLDKALEEAGKQDTMGFLILPDPRAYRHVIGPGGSEINRIRKQTGTKIQVPRDQSKGEAIEIAGAKAGVEDARDIILEIVQNNA</sequence>
<dbReference type="Proteomes" id="UP001281147">
    <property type="component" value="Unassembled WGS sequence"/>
</dbReference>
<name>A0ACC3MXK9_9PEZI</name>
<organism evidence="1 2">
    <name type="scientific">Vermiconidia calcicola</name>
    <dbReference type="NCBI Taxonomy" id="1690605"/>
    <lineage>
        <taxon>Eukaryota</taxon>
        <taxon>Fungi</taxon>
        <taxon>Dikarya</taxon>
        <taxon>Ascomycota</taxon>
        <taxon>Pezizomycotina</taxon>
        <taxon>Dothideomycetes</taxon>
        <taxon>Dothideomycetidae</taxon>
        <taxon>Mycosphaerellales</taxon>
        <taxon>Extremaceae</taxon>
        <taxon>Vermiconidia</taxon>
    </lineage>
</organism>
<accession>A0ACC3MXK9</accession>
<gene>
    <name evidence="1" type="ORF">LTR37_013185</name>
</gene>
<protein>
    <submittedName>
        <fullName evidence="1">Uncharacterized protein</fullName>
    </submittedName>
</protein>
<dbReference type="EMBL" id="JAUTXU010000127">
    <property type="protein sequence ID" value="KAK3705742.1"/>
    <property type="molecule type" value="Genomic_DNA"/>
</dbReference>
<reference evidence="1" key="1">
    <citation type="submission" date="2023-07" db="EMBL/GenBank/DDBJ databases">
        <title>Black Yeasts Isolated from many extreme environments.</title>
        <authorList>
            <person name="Coleine C."/>
            <person name="Stajich J.E."/>
            <person name="Selbmann L."/>
        </authorList>
    </citation>
    <scope>NUCLEOTIDE SEQUENCE</scope>
    <source>
        <strain evidence="1">CCFEE 5714</strain>
    </source>
</reference>
<comment type="caution">
    <text evidence="1">The sequence shown here is derived from an EMBL/GenBank/DDBJ whole genome shotgun (WGS) entry which is preliminary data.</text>
</comment>